<dbReference type="Gene3D" id="3.40.50.720">
    <property type="entry name" value="NAD(P)-binding Rossmann-like Domain"/>
    <property type="match status" value="2"/>
</dbReference>
<dbReference type="SUPFAM" id="SSF51735">
    <property type="entry name" value="NAD(P)-binding Rossmann-fold domains"/>
    <property type="match status" value="1"/>
</dbReference>
<sequence length="212" mass="21574">MSSPSNRLFRMQLYVCPFCESGEGRAWLVTGTSSGFGRAIARAALSRGDTVVGTATRAGRPDDLIRGAAPEGKAHALPLELTHTEGTGRAEEEVLDRFGRVDVLVNSAGHGQVGALEGFSEALPAEVAPMGVRVLVVLPGAFRTGFAGGGLVGSRAFPGYRATLCPAGGMIEGINGTQPGDPAGAAEAILPAPDAEDTPRRLPLGADAVAAA</sequence>
<evidence type="ECO:0000313" key="4">
    <source>
        <dbReference type="EMBL" id="CAA9494002.1"/>
    </source>
</evidence>
<feature type="region of interest" description="Disordered" evidence="3">
    <location>
        <begin position="192"/>
        <end position="212"/>
    </location>
</feature>
<name>A0A6J4SBK5_9ACTN</name>
<dbReference type="Pfam" id="PF00106">
    <property type="entry name" value="adh_short"/>
    <property type="match status" value="1"/>
</dbReference>
<protein>
    <submittedName>
        <fullName evidence="4">3-oxoacyl-[acyl-carrier protein] reductase</fullName>
        <ecNumber evidence="4">1.1.1.100</ecNumber>
    </submittedName>
</protein>
<organism evidence="4">
    <name type="scientific">uncultured Rubrobacteraceae bacterium</name>
    <dbReference type="NCBI Taxonomy" id="349277"/>
    <lineage>
        <taxon>Bacteria</taxon>
        <taxon>Bacillati</taxon>
        <taxon>Actinomycetota</taxon>
        <taxon>Rubrobacteria</taxon>
        <taxon>Rubrobacterales</taxon>
        <taxon>Rubrobacteraceae</taxon>
        <taxon>environmental samples</taxon>
    </lineage>
</organism>
<evidence type="ECO:0000256" key="1">
    <source>
        <dbReference type="ARBA" id="ARBA00006484"/>
    </source>
</evidence>
<evidence type="ECO:0000256" key="2">
    <source>
        <dbReference type="ARBA" id="ARBA00023002"/>
    </source>
</evidence>
<dbReference type="InterPro" id="IPR002347">
    <property type="entry name" value="SDR_fam"/>
</dbReference>
<keyword evidence="2 4" id="KW-0560">Oxidoreductase</keyword>
<comment type="similarity">
    <text evidence="1">Belongs to the short-chain dehydrogenases/reductases (SDR) family.</text>
</comment>
<dbReference type="EMBL" id="CADCVK010000339">
    <property type="protein sequence ID" value="CAA9494002.1"/>
    <property type="molecule type" value="Genomic_DNA"/>
</dbReference>
<dbReference type="PANTHER" id="PTHR43976:SF16">
    <property type="entry name" value="SHORT-CHAIN DEHYDROGENASE_REDUCTASE FAMILY PROTEIN"/>
    <property type="match status" value="1"/>
</dbReference>
<dbReference type="GO" id="GO:0004316">
    <property type="term" value="F:3-oxoacyl-[acyl-carrier-protein] reductase (NADPH) activity"/>
    <property type="evidence" value="ECO:0007669"/>
    <property type="project" value="UniProtKB-EC"/>
</dbReference>
<reference evidence="4" key="1">
    <citation type="submission" date="2020-02" db="EMBL/GenBank/DDBJ databases">
        <authorList>
            <person name="Meier V. D."/>
        </authorList>
    </citation>
    <scope>NUCLEOTIDE SEQUENCE</scope>
    <source>
        <strain evidence="4">AVDCRST_MAG12</strain>
    </source>
</reference>
<gene>
    <name evidence="4" type="ORF">AVDCRST_MAG12-2255</name>
</gene>
<dbReference type="PANTHER" id="PTHR43976">
    <property type="entry name" value="SHORT CHAIN DEHYDROGENASE"/>
    <property type="match status" value="1"/>
</dbReference>
<evidence type="ECO:0000256" key="3">
    <source>
        <dbReference type="SAM" id="MobiDB-lite"/>
    </source>
</evidence>
<dbReference type="InterPro" id="IPR051911">
    <property type="entry name" value="SDR_oxidoreductase"/>
</dbReference>
<dbReference type="AlphaFoldDB" id="A0A6J4SBK5"/>
<dbReference type="EC" id="1.1.1.100" evidence="4"/>
<dbReference type="InterPro" id="IPR036291">
    <property type="entry name" value="NAD(P)-bd_dom_sf"/>
</dbReference>
<accession>A0A6J4SBK5</accession>
<dbReference type="PRINTS" id="PR00081">
    <property type="entry name" value="GDHRDH"/>
</dbReference>
<proteinExistence type="inferred from homology"/>